<dbReference type="InterPro" id="IPR043595">
    <property type="entry name" value="FaeB/C/D"/>
</dbReference>
<dbReference type="KEGG" id="scm:SCHCO_02496907"/>
<evidence type="ECO:0000256" key="9">
    <source>
        <dbReference type="ARBA" id="ARBA00034075"/>
    </source>
</evidence>
<dbReference type="VEuPathDB" id="FungiDB:SCHCODRAFT_02496907"/>
<reference evidence="10 11" key="1">
    <citation type="journal article" date="2010" name="Nat. Biotechnol.">
        <title>Genome sequence of the model mushroom Schizophyllum commune.</title>
        <authorList>
            <person name="Ohm R.A."/>
            <person name="de Jong J.F."/>
            <person name="Lugones L.G."/>
            <person name="Aerts A."/>
            <person name="Kothe E."/>
            <person name="Stajich J.E."/>
            <person name="de Vries R.P."/>
            <person name="Record E."/>
            <person name="Levasseur A."/>
            <person name="Baker S.E."/>
            <person name="Bartholomew K.A."/>
            <person name="Coutinho P.M."/>
            <person name="Erdmann S."/>
            <person name="Fowler T.J."/>
            <person name="Gathman A.C."/>
            <person name="Lombard V."/>
            <person name="Henrissat B."/>
            <person name="Knabe N."/>
            <person name="Kuees U."/>
            <person name="Lilly W.W."/>
            <person name="Lindquist E."/>
            <person name="Lucas S."/>
            <person name="Magnuson J.K."/>
            <person name="Piumi F."/>
            <person name="Raudaskoski M."/>
            <person name="Salamov A."/>
            <person name="Schmutz J."/>
            <person name="Schwarze F.W.M.R."/>
            <person name="vanKuyk P.A."/>
            <person name="Horton J.S."/>
            <person name="Grigoriev I.V."/>
            <person name="Woesten H.A.B."/>
        </authorList>
    </citation>
    <scope>NUCLEOTIDE SEQUENCE [LARGE SCALE GENOMIC DNA]</scope>
    <source>
        <strain evidence="11">H4-8 / FGSC 9210</strain>
    </source>
</reference>
<evidence type="ECO:0000313" key="11">
    <source>
        <dbReference type="Proteomes" id="UP000007431"/>
    </source>
</evidence>
<organism evidence="11">
    <name type="scientific">Schizophyllum commune (strain H4-8 / FGSC 9210)</name>
    <name type="common">Split gill fungus</name>
    <dbReference type="NCBI Taxonomy" id="578458"/>
    <lineage>
        <taxon>Eukaryota</taxon>
        <taxon>Fungi</taxon>
        <taxon>Dikarya</taxon>
        <taxon>Basidiomycota</taxon>
        <taxon>Agaricomycotina</taxon>
        <taxon>Agaricomycetes</taxon>
        <taxon>Agaricomycetidae</taxon>
        <taxon>Agaricales</taxon>
        <taxon>Schizophyllaceae</taxon>
        <taxon>Schizophyllum</taxon>
    </lineage>
</organism>
<dbReference type="InParanoid" id="D8Q1U9"/>
<name>D8Q1U9_SCHCM</name>
<dbReference type="Proteomes" id="UP000007431">
    <property type="component" value="Unassembled WGS sequence"/>
</dbReference>
<keyword evidence="4" id="KW-0858">Xylan degradation</keyword>
<dbReference type="OMA" id="HCWASTE"/>
<evidence type="ECO:0000256" key="8">
    <source>
        <dbReference type="ARBA" id="ARBA00023326"/>
    </source>
</evidence>
<keyword evidence="11" id="KW-1185">Reference proteome</keyword>
<keyword evidence="5" id="KW-0732">Signal</keyword>
<evidence type="ECO:0000256" key="3">
    <source>
        <dbReference type="ARBA" id="ARBA00022525"/>
    </source>
</evidence>
<dbReference type="GO" id="GO:0005576">
    <property type="term" value="C:extracellular region"/>
    <property type="evidence" value="ECO:0007669"/>
    <property type="project" value="UniProtKB-SubCell"/>
</dbReference>
<feature type="non-terminal residue" evidence="10">
    <location>
        <position position="269"/>
    </location>
</feature>
<keyword evidence="3" id="KW-0964">Secreted</keyword>
<dbReference type="EMBL" id="GL377305">
    <property type="protein sequence ID" value="EFI98007.1"/>
    <property type="molecule type" value="Genomic_DNA"/>
</dbReference>
<dbReference type="HOGENOM" id="CLU_027551_3_1_1"/>
<keyword evidence="6" id="KW-0378">Hydrolase</keyword>
<dbReference type="PANTHER" id="PTHR38050">
    <property type="match status" value="1"/>
</dbReference>
<protein>
    <recommendedName>
        <fullName evidence="2">feruloyl esterase</fullName>
        <ecNumber evidence="2">3.1.1.73</ecNumber>
    </recommendedName>
</protein>
<dbReference type="eggNOG" id="ENOG502SBTI">
    <property type="taxonomic scope" value="Eukaryota"/>
</dbReference>
<dbReference type="GO" id="GO:0045493">
    <property type="term" value="P:xylan catabolic process"/>
    <property type="evidence" value="ECO:0007669"/>
    <property type="project" value="UniProtKB-KW"/>
</dbReference>
<dbReference type="EC" id="3.1.1.73" evidence="2"/>
<keyword evidence="8" id="KW-0624">Polysaccharide degradation</keyword>
<feature type="non-terminal residue" evidence="10">
    <location>
        <position position="1"/>
    </location>
</feature>
<proteinExistence type="predicted"/>
<dbReference type="GeneID" id="9591018"/>
<comment type="subcellular location">
    <subcellularLocation>
        <location evidence="1">Secreted</location>
    </subcellularLocation>
</comment>
<accession>D8Q1U9</accession>
<evidence type="ECO:0000256" key="6">
    <source>
        <dbReference type="ARBA" id="ARBA00022801"/>
    </source>
</evidence>
<evidence type="ECO:0000313" key="10">
    <source>
        <dbReference type="EMBL" id="EFI98007.1"/>
    </source>
</evidence>
<dbReference type="AlphaFoldDB" id="D8Q1U9"/>
<evidence type="ECO:0000256" key="1">
    <source>
        <dbReference type="ARBA" id="ARBA00004613"/>
    </source>
</evidence>
<keyword evidence="7" id="KW-0119">Carbohydrate metabolism</keyword>
<comment type="catalytic activity">
    <reaction evidence="9">
        <text>feruloyl-polysaccharide + H2O = ferulate + polysaccharide.</text>
        <dbReference type="EC" id="3.1.1.73"/>
    </reaction>
</comment>
<dbReference type="InterPro" id="IPR029058">
    <property type="entry name" value="AB_hydrolase_fold"/>
</dbReference>
<dbReference type="SUPFAM" id="SSF53474">
    <property type="entry name" value="alpha/beta-Hydrolases"/>
    <property type="match status" value="1"/>
</dbReference>
<dbReference type="GO" id="GO:0030600">
    <property type="term" value="F:feruloyl esterase activity"/>
    <property type="evidence" value="ECO:0007669"/>
    <property type="project" value="UniProtKB-EC"/>
</dbReference>
<dbReference type="PANTHER" id="PTHR38050:SF2">
    <property type="entry name" value="FERULOYL ESTERASE C-RELATED"/>
    <property type="match status" value="1"/>
</dbReference>
<evidence type="ECO:0000256" key="7">
    <source>
        <dbReference type="ARBA" id="ARBA00023277"/>
    </source>
</evidence>
<dbReference type="Gene3D" id="3.40.50.1820">
    <property type="entry name" value="alpha/beta hydrolase"/>
    <property type="match status" value="1"/>
</dbReference>
<evidence type="ECO:0000256" key="4">
    <source>
        <dbReference type="ARBA" id="ARBA00022651"/>
    </source>
</evidence>
<gene>
    <name evidence="10" type="ORF">SCHCODRAFT_37113</name>
</gene>
<dbReference type="OrthoDB" id="424610at2759"/>
<sequence length="269" mass="29571">KRTYLVHIPDDYDHSQAHPLVLSFHGAAADMHAQEKASQISDKRQRLNNMGLIAVYPQGLEGDDGRTAWRGAPYASDDAEDIDFTGAILNEVSENLCVDQLRIYASGKSNGGGFANRLACNANVTSRFAAYGLISGAYYPDALPGSDCKPGRKVPVLISHGDADTTIKFSGESSNDADEDLPSIDDFAKNWAYRNGWEKDTYNTSQPHDDTNLWTWGEDGAAGQVRRYRIKGMDHIWPSTAEGLDTSGKKAPFNITEADLLPFFDQYTI</sequence>
<evidence type="ECO:0000256" key="5">
    <source>
        <dbReference type="ARBA" id="ARBA00022729"/>
    </source>
</evidence>
<evidence type="ECO:0000256" key="2">
    <source>
        <dbReference type="ARBA" id="ARBA00013091"/>
    </source>
</evidence>